<keyword evidence="3 6" id="KW-0812">Transmembrane</keyword>
<dbReference type="InterPro" id="IPR004797">
    <property type="entry name" value="Competence_ComEC/Rec2"/>
</dbReference>
<dbReference type="SMART" id="SM00849">
    <property type="entry name" value="Lactamase_B"/>
    <property type="match status" value="1"/>
</dbReference>
<dbReference type="Gene3D" id="3.60.15.10">
    <property type="entry name" value="Ribonuclease Z/Hydroxyacylglutathione hydrolase-like"/>
    <property type="match status" value="1"/>
</dbReference>
<keyword evidence="5 6" id="KW-0472">Membrane</keyword>
<gene>
    <name evidence="8" type="ORF">KGQ91_10255</name>
</gene>
<dbReference type="InterPro" id="IPR036866">
    <property type="entry name" value="RibonucZ/Hydroxyglut_hydro"/>
</dbReference>
<dbReference type="Pfam" id="PF00753">
    <property type="entry name" value="Lactamase_B"/>
    <property type="match status" value="1"/>
</dbReference>
<sequence>MAAGLALAAVSGSLAGWLALPGLPELLALAVLLALSAGRHRLVVLLLVMALTALAIGEARQAQLPEGLSRQDLRVKATVTRWQRDGSLARLRLAVADCRPLAAVRPACRDLGRVRVSWYDPPPLATGDVWSLTLRLRPPAGFANPHTFDYGAWLWREGIGATGYVRDAPPPRRLADGKPGLRDAALAHLDRRIDDPLTRRWLGALTLGASERLTEADWALLNATGTTHVMVISGLHVGLVATLMLWLARGAARLVTPGRWRLAVWPWWAAAMAAVGYGGLAGLEPPTLRAMIMTLIGLWVASGRHAPGPWQGWWLALALVVAIDPLSLWRPGLWLSFTAVALLILAWQGRRRPAGWRGWCLALLRTQLLLSPLMAAAVLLAFGRLAPAAPLVNLLIVPLVGSLLVPLGLAGWAAAPVPPLASLCWQGFAWLAHGLQAALAAMADTVPLWEPPGWAIWPTALALILVTLLWALPGVTAAPRWLGSLTLAVLVVTLTPPDMAKGQLRLRVQDVGQGQLVELRTAHHRLLYDTGPRFRSGFMPLSTLWPAGQQFDAVIVSHGDRDHAGGVPALVAQHEVARWYSPLADRPSAAGGEADRQPCRAGRGWRWDGVRFRFLWPRGTPPDRPRNDRSCVLLVTAANGERALISGDATTAVEARLLDAVPEGVTVLVAGHHGSATSSSSAWVAATRPRQVVFSAGRDNPHGHPRPAVVRRYRRAGSCLWNTALDGAVTLWLGGAHAPALAVRRALPGGVESVEGGCHTVESPH</sequence>
<feature type="transmembrane region" description="Helical" evidence="6">
    <location>
        <begin position="229"/>
        <end position="248"/>
    </location>
</feature>
<keyword evidence="4 6" id="KW-1133">Transmembrane helix</keyword>
<feature type="transmembrane region" description="Helical" evidence="6">
    <location>
        <begin position="39"/>
        <end position="57"/>
    </location>
</feature>
<feature type="transmembrane region" description="Helical" evidence="6">
    <location>
        <begin position="478"/>
        <end position="497"/>
    </location>
</feature>
<dbReference type="InterPro" id="IPR052159">
    <property type="entry name" value="Competence_DNA_uptake"/>
</dbReference>
<dbReference type="CDD" id="cd07731">
    <property type="entry name" value="ComA-like_MBL-fold"/>
    <property type="match status" value="1"/>
</dbReference>
<evidence type="ECO:0000256" key="5">
    <source>
        <dbReference type="ARBA" id="ARBA00023136"/>
    </source>
</evidence>
<name>A0ABS7WZK0_9GAMM</name>
<comment type="subcellular location">
    <subcellularLocation>
        <location evidence="1">Cell membrane</location>
        <topology evidence="1">Multi-pass membrane protein</topology>
    </subcellularLocation>
</comment>
<reference evidence="8 9" key="1">
    <citation type="submission" date="2021-05" db="EMBL/GenBank/DDBJ databases">
        <title>Petroleum and Energy Research Collection (APPE): ex situ preservation of microbial diversity associated with the oil industry and exploitation of its biotechnological potential.</title>
        <authorList>
            <person name="Paixao C.T.M."/>
            <person name="Gomes M.B."/>
            <person name="Oliveira V.M."/>
        </authorList>
    </citation>
    <scope>NUCLEOTIDE SEQUENCE [LARGE SCALE GENOMIC DNA]</scope>
    <source>
        <strain evidence="8 9">LIT2</strain>
    </source>
</reference>
<dbReference type="PANTHER" id="PTHR30619">
    <property type="entry name" value="DNA INTERNALIZATION/COMPETENCE PROTEIN COMEC/REC2"/>
    <property type="match status" value="1"/>
</dbReference>
<dbReference type="Pfam" id="PF13567">
    <property type="entry name" value="DUF4131"/>
    <property type="match status" value="1"/>
</dbReference>
<dbReference type="Pfam" id="PF03772">
    <property type="entry name" value="Competence"/>
    <property type="match status" value="1"/>
</dbReference>
<feature type="transmembrane region" description="Helical" evidence="6">
    <location>
        <begin position="420"/>
        <end position="442"/>
    </location>
</feature>
<accession>A0ABS7WZK0</accession>
<dbReference type="InterPro" id="IPR001279">
    <property type="entry name" value="Metallo-B-lactamas"/>
</dbReference>
<dbReference type="PANTHER" id="PTHR30619:SF1">
    <property type="entry name" value="RECOMBINATION PROTEIN 2"/>
    <property type="match status" value="1"/>
</dbReference>
<dbReference type="SUPFAM" id="SSF56281">
    <property type="entry name" value="Metallo-hydrolase/oxidoreductase"/>
    <property type="match status" value="1"/>
</dbReference>
<evidence type="ECO:0000256" key="6">
    <source>
        <dbReference type="SAM" id="Phobius"/>
    </source>
</evidence>
<dbReference type="NCBIfam" id="TIGR00361">
    <property type="entry name" value="ComEC_Rec2"/>
    <property type="match status" value="1"/>
</dbReference>
<comment type="caution">
    <text evidence="8">The sequence shown here is derived from an EMBL/GenBank/DDBJ whole genome shotgun (WGS) entry which is preliminary data.</text>
</comment>
<feature type="domain" description="Metallo-beta-lactamase" evidence="7">
    <location>
        <begin position="513"/>
        <end position="698"/>
    </location>
</feature>
<feature type="transmembrane region" description="Helical" evidence="6">
    <location>
        <begin position="356"/>
        <end position="382"/>
    </location>
</feature>
<protein>
    <submittedName>
        <fullName evidence="8">DNA internalization-related competence protein ComEC/Rec2</fullName>
    </submittedName>
</protein>
<dbReference type="InterPro" id="IPR004477">
    <property type="entry name" value="ComEC_N"/>
</dbReference>
<proteinExistence type="predicted"/>
<feature type="transmembrane region" description="Helical" evidence="6">
    <location>
        <begin position="454"/>
        <end position="472"/>
    </location>
</feature>
<dbReference type="Proteomes" id="UP001319883">
    <property type="component" value="Unassembled WGS sequence"/>
</dbReference>
<keyword evidence="9" id="KW-1185">Reference proteome</keyword>
<evidence type="ECO:0000313" key="9">
    <source>
        <dbReference type="Proteomes" id="UP001319883"/>
    </source>
</evidence>
<dbReference type="NCBIfam" id="TIGR00360">
    <property type="entry name" value="ComEC_N-term"/>
    <property type="match status" value="1"/>
</dbReference>
<evidence type="ECO:0000259" key="7">
    <source>
        <dbReference type="SMART" id="SM00849"/>
    </source>
</evidence>
<organism evidence="8 9">
    <name type="scientific">Modicisalibacter tunisiensis</name>
    <dbReference type="NCBI Taxonomy" id="390637"/>
    <lineage>
        <taxon>Bacteria</taxon>
        <taxon>Pseudomonadati</taxon>
        <taxon>Pseudomonadota</taxon>
        <taxon>Gammaproteobacteria</taxon>
        <taxon>Oceanospirillales</taxon>
        <taxon>Halomonadaceae</taxon>
        <taxon>Modicisalibacter</taxon>
    </lineage>
</organism>
<feature type="transmembrane region" description="Helical" evidence="6">
    <location>
        <begin position="260"/>
        <end position="280"/>
    </location>
</feature>
<dbReference type="InterPro" id="IPR025405">
    <property type="entry name" value="DUF4131"/>
</dbReference>
<evidence type="ECO:0000256" key="4">
    <source>
        <dbReference type="ARBA" id="ARBA00022989"/>
    </source>
</evidence>
<keyword evidence="2" id="KW-1003">Cell membrane</keyword>
<evidence type="ECO:0000256" key="2">
    <source>
        <dbReference type="ARBA" id="ARBA00022475"/>
    </source>
</evidence>
<dbReference type="InterPro" id="IPR035681">
    <property type="entry name" value="ComA-like_MBL"/>
</dbReference>
<evidence type="ECO:0000256" key="3">
    <source>
        <dbReference type="ARBA" id="ARBA00022692"/>
    </source>
</evidence>
<evidence type="ECO:0000313" key="8">
    <source>
        <dbReference type="EMBL" id="MBZ9568054.1"/>
    </source>
</evidence>
<dbReference type="EMBL" id="JAGXFD010000001">
    <property type="protein sequence ID" value="MBZ9568054.1"/>
    <property type="molecule type" value="Genomic_DNA"/>
</dbReference>
<evidence type="ECO:0000256" key="1">
    <source>
        <dbReference type="ARBA" id="ARBA00004651"/>
    </source>
</evidence>
<feature type="transmembrane region" description="Helical" evidence="6">
    <location>
        <begin position="333"/>
        <end position="350"/>
    </location>
</feature>
<feature type="transmembrane region" description="Helical" evidence="6">
    <location>
        <begin position="394"/>
        <end position="414"/>
    </location>
</feature>